<protein>
    <recommendedName>
        <fullName evidence="5">Tissue inhibitor of metalloproteinase</fullName>
    </recommendedName>
</protein>
<evidence type="ECO:0000313" key="3">
    <source>
        <dbReference type="EMBL" id="SDL43225.1"/>
    </source>
</evidence>
<name>A0A1G9K1M3_9ACTN</name>
<dbReference type="STRING" id="683260.SAMN05421874_12188"/>
<feature type="transmembrane region" description="Helical" evidence="1">
    <location>
        <begin position="151"/>
        <end position="169"/>
    </location>
</feature>
<keyword evidence="2" id="KW-0732">Signal</keyword>
<reference evidence="3 4" key="1">
    <citation type="submission" date="2016-10" db="EMBL/GenBank/DDBJ databases">
        <authorList>
            <person name="de Groot N.N."/>
        </authorList>
    </citation>
    <scope>NUCLEOTIDE SEQUENCE [LARGE SCALE GENOMIC DNA]</scope>
    <source>
        <strain evidence="3 4">CGMCC 4.5681</strain>
    </source>
</reference>
<proteinExistence type="predicted"/>
<gene>
    <name evidence="3" type="ORF">SAMN05421874_12188</name>
</gene>
<dbReference type="Proteomes" id="UP000198683">
    <property type="component" value="Unassembled WGS sequence"/>
</dbReference>
<accession>A0A1G9K1M3</accession>
<evidence type="ECO:0000256" key="2">
    <source>
        <dbReference type="SAM" id="SignalP"/>
    </source>
</evidence>
<keyword evidence="1" id="KW-0472">Membrane</keyword>
<dbReference type="SUPFAM" id="SSF50242">
    <property type="entry name" value="TIMP-like"/>
    <property type="match status" value="1"/>
</dbReference>
<dbReference type="InterPro" id="IPR008993">
    <property type="entry name" value="TIMP-like_OB-fold"/>
</dbReference>
<dbReference type="OrthoDB" id="5195572at2"/>
<sequence length="173" mass="18361">MMVRACAVLTLAAAWSIVLAGTAQAHCSCVTRTPQQHVSEAVSVFSGTVTDVRVDEPMLHGGRVTAKLRTDHVYKGVLRREFEVFTAAEGAACGFEFVDGLRYLVFARARGSQLTTTLCSGNVLLPAGQVTPESSAALGTPVSAERSSAPHWTGLLVLAAAVAVGVTWYRRTR</sequence>
<organism evidence="3 4">
    <name type="scientific">Nonomuraea maritima</name>
    <dbReference type="NCBI Taxonomy" id="683260"/>
    <lineage>
        <taxon>Bacteria</taxon>
        <taxon>Bacillati</taxon>
        <taxon>Actinomycetota</taxon>
        <taxon>Actinomycetes</taxon>
        <taxon>Streptosporangiales</taxon>
        <taxon>Streptosporangiaceae</taxon>
        <taxon>Nonomuraea</taxon>
    </lineage>
</organism>
<keyword evidence="1" id="KW-1133">Transmembrane helix</keyword>
<dbReference type="RefSeq" id="WP_090770644.1">
    <property type="nucleotide sequence ID" value="NZ_FNFB01000021.1"/>
</dbReference>
<dbReference type="EMBL" id="FNFB01000021">
    <property type="protein sequence ID" value="SDL43225.1"/>
    <property type="molecule type" value="Genomic_DNA"/>
</dbReference>
<keyword evidence="1" id="KW-0812">Transmembrane</keyword>
<feature type="chain" id="PRO_5011667174" description="Tissue inhibitor of metalloproteinase" evidence="2">
    <location>
        <begin position="26"/>
        <end position="173"/>
    </location>
</feature>
<evidence type="ECO:0000313" key="4">
    <source>
        <dbReference type="Proteomes" id="UP000198683"/>
    </source>
</evidence>
<dbReference type="Gene3D" id="2.40.50.120">
    <property type="match status" value="1"/>
</dbReference>
<evidence type="ECO:0000256" key="1">
    <source>
        <dbReference type="SAM" id="Phobius"/>
    </source>
</evidence>
<keyword evidence="4" id="KW-1185">Reference proteome</keyword>
<feature type="signal peptide" evidence="2">
    <location>
        <begin position="1"/>
        <end position="25"/>
    </location>
</feature>
<evidence type="ECO:0008006" key="5">
    <source>
        <dbReference type="Google" id="ProtNLM"/>
    </source>
</evidence>
<dbReference type="AlphaFoldDB" id="A0A1G9K1M3"/>